<dbReference type="EMBL" id="DVIT01000016">
    <property type="protein sequence ID" value="HIS46841.1"/>
    <property type="molecule type" value="Genomic_DNA"/>
</dbReference>
<dbReference type="InterPro" id="IPR012547">
    <property type="entry name" value="PDDEXK_9"/>
</dbReference>
<dbReference type="InterPro" id="IPR018631">
    <property type="entry name" value="AAA-ATPase-like_dom"/>
</dbReference>
<dbReference type="PANTHER" id="PTHR34825">
    <property type="entry name" value="CONSERVED PROTEIN, WITH A WEAK D-GALACTARATE DEHYDRATASE/ALTRONATE HYDROLASE DOMAIN"/>
    <property type="match status" value="1"/>
</dbReference>
<protein>
    <submittedName>
        <fullName evidence="2">AAA family ATPase</fullName>
    </submittedName>
</protein>
<feature type="domain" description="AAA-ATPase-like" evidence="1">
    <location>
        <begin position="10"/>
        <end position="242"/>
    </location>
</feature>
<evidence type="ECO:0000313" key="2">
    <source>
        <dbReference type="EMBL" id="HIS46841.1"/>
    </source>
</evidence>
<dbReference type="PANTHER" id="PTHR34825:SF1">
    <property type="entry name" value="AAA-ATPASE-LIKE DOMAIN-CONTAINING PROTEIN"/>
    <property type="match status" value="1"/>
</dbReference>
<dbReference type="AlphaFoldDB" id="A0A9D1F3P2"/>
<dbReference type="Pfam" id="PF09820">
    <property type="entry name" value="AAA-ATPase_like"/>
    <property type="match status" value="1"/>
</dbReference>
<accession>A0A9D1F3P2</accession>
<evidence type="ECO:0000259" key="1">
    <source>
        <dbReference type="Pfam" id="PF09820"/>
    </source>
</evidence>
<evidence type="ECO:0000313" key="3">
    <source>
        <dbReference type="Proteomes" id="UP000823927"/>
    </source>
</evidence>
<reference evidence="2" key="2">
    <citation type="journal article" date="2021" name="PeerJ">
        <title>Extensive microbial diversity within the chicken gut microbiome revealed by metagenomics and culture.</title>
        <authorList>
            <person name="Gilroy R."/>
            <person name="Ravi A."/>
            <person name="Getino M."/>
            <person name="Pursley I."/>
            <person name="Horton D.L."/>
            <person name="Alikhan N.F."/>
            <person name="Baker D."/>
            <person name="Gharbi K."/>
            <person name="Hall N."/>
            <person name="Watson M."/>
            <person name="Adriaenssens E.M."/>
            <person name="Foster-Nyarko E."/>
            <person name="Jarju S."/>
            <person name="Secka A."/>
            <person name="Antonio M."/>
            <person name="Oren A."/>
            <person name="Chaudhuri R.R."/>
            <person name="La Ragione R."/>
            <person name="Hildebrand F."/>
            <person name="Pallen M.J."/>
        </authorList>
    </citation>
    <scope>NUCLEOTIDE SEQUENCE</scope>
    <source>
        <strain evidence="2">CHK178-757</strain>
    </source>
</reference>
<proteinExistence type="predicted"/>
<gene>
    <name evidence="2" type="ORF">IAB46_04610</name>
</gene>
<name>A0A9D1F3P2_9FIRM</name>
<comment type="caution">
    <text evidence="2">The sequence shown here is derived from an EMBL/GenBank/DDBJ whole genome shotgun (WGS) entry which is preliminary data.</text>
</comment>
<dbReference type="Proteomes" id="UP000823927">
    <property type="component" value="Unassembled WGS sequence"/>
</dbReference>
<reference evidence="2" key="1">
    <citation type="submission" date="2020-10" db="EMBL/GenBank/DDBJ databases">
        <authorList>
            <person name="Gilroy R."/>
        </authorList>
    </citation>
    <scope>NUCLEOTIDE SEQUENCE</scope>
    <source>
        <strain evidence="2">CHK178-757</strain>
    </source>
</reference>
<organism evidence="2 3">
    <name type="scientific">Candidatus Scybalocola faecigallinarum</name>
    <dbReference type="NCBI Taxonomy" id="2840941"/>
    <lineage>
        <taxon>Bacteria</taxon>
        <taxon>Bacillati</taxon>
        <taxon>Bacillota</taxon>
        <taxon>Clostridia</taxon>
        <taxon>Lachnospirales</taxon>
        <taxon>Lachnospiraceae</taxon>
        <taxon>Lachnospiraceae incertae sedis</taxon>
        <taxon>Candidatus Scybalocola (ex Gilroy et al. 2021)</taxon>
    </lineage>
</organism>
<dbReference type="Pfam" id="PF08011">
    <property type="entry name" value="PDDEXK_9"/>
    <property type="match status" value="1"/>
</dbReference>
<sequence>MIDTEKRKQPVGIEDFGKIRRENFYYVDKTAMIRDLLRKWGEVNLFTRPRRFGKSLNMSMLKAFFEIGCDPSLFDGLEISHEKELCEKYMGKVPVLSMSLKGVNGNDYDTARALICSVIGEEALRFYDVLISSSRLNDVEKARYKQLVMVDQANRESFIMSDAVLMGSLRTLSALLEKHYGSKVIVLIDEYDVPLSKANEHGYYKKMVLLLRNMFEQVLKTNESLYFAVLTGCLRVAKESIFTGLNNLKVFSITSVHFDQYFGFTDEEVKDMLSYYGLEDRYDAVKKWYDGYCFGDAEVYCPWDVICYCDEAADGKTKGPKNYWSNTSGNDSVRHFIEKMGNGIMRGEMETLIAGETVEKEIHEDLTYNHLYDSVENLWSMLFMTGYLTRRGGSDGDLFRLAIPNMEIRSIFIRQIMAMFREDVAKDGVLLKEFCDALEKGNAQKVETLFKTYLKKTISIRDTFARRPTKENFYHGILLGILGYKNDWYLKSNKESGNGFSDIFIYIEGADADTGIIIEVKYAQDRQLEQACRNAISQIDKNRYVEELKDEGCHTILKYGIACYKKECRVLVEKENICE</sequence>